<name>A0A554SQ19_9ACTN</name>
<evidence type="ECO:0000256" key="1">
    <source>
        <dbReference type="SAM" id="MobiDB-lite"/>
    </source>
</evidence>
<protein>
    <submittedName>
        <fullName evidence="2">Uncharacterized protein</fullName>
    </submittedName>
</protein>
<reference evidence="2 3" key="1">
    <citation type="submission" date="2019-07" db="EMBL/GenBank/DDBJ databases">
        <authorList>
            <person name="Zhao L.H."/>
        </authorList>
    </citation>
    <scope>NUCLEOTIDE SEQUENCE [LARGE SCALE GENOMIC DNA]</scope>
    <source>
        <strain evidence="2 3">Co35</strain>
    </source>
</reference>
<dbReference type="PROSITE" id="PS51257">
    <property type="entry name" value="PROKAR_LIPOPROTEIN"/>
    <property type="match status" value="1"/>
</dbReference>
<organism evidence="2 3">
    <name type="scientific">Aeromicrobium piscarium</name>
    <dbReference type="NCBI Taxonomy" id="2590901"/>
    <lineage>
        <taxon>Bacteria</taxon>
        <taxon>Bacillati</taxon>
        <taxon>Actinomycetota</taxon>
        <taxon>Actinomycetes</taxon>
        <taxon>Propionibacteriales</taxon>
        <taxon>Nocardioidaceae</taxon>
        <taxon>Aeromicrobium</taxon>
    </lineage>
</organism>
<keyword evidence="3" id="KW-1185">Reference proteome</keyword>
<feature type="region of interest" description="Disordered" evidence="1">
    <location>
        <begin position="82"/>
        <end position="105"/>
    </location>
</feature>
<sequence>MRVMRPEIWLAVAIVLVAGCGVRGGETPTEPGTPSASSTPELPDGFRWESYGSAQVAVPDDWGWESASQRLGQWCAIARQPAPAPAVGRPGSATQVGCPAGDPRETSVEVTGEFVAFTPVDDDTMDAHRAATDGDRVVVELGETRLIVQAEAGLRDRILASAHRIDTDHLGCPVSPPLVDDEDWIPSTEFPTEPSGITRLVACGYTAGGGEPGLTGSVALDPDAVAAIARAPEGSGPNDPSSCLSIDGPREVVVLRASSGEGQLDELLVRYDDCRDGGFYDGQGVRQLTPGAVAGVFAGPLLPDHYAGHHRELFRPLLEERYGR</sequence>
<dbReference type="AlphaFoldDB" id="A0A554SQ19"/>
<dbReference type="RefSeq" id="WP_143911367.1">
    <property type="nucleotide sequence ID" value="NZ_VLNT01000001.1"/>
</dbReference>
<dbReference type="OrthoDB" id="3294467at2"/>
<dbReference type="Proteomes" id="UP000316988">
    <property type="component" value="Unassembled WGS sequence"/>
</dbReference>
<dbReference type="EMBL" id="VLNT01000001">
    <property type="protein sequence ID" value="TSD68418.1"/>
    <property type="molecule type" value="Genomic_DNA"/>
</dbReference>
<evidence type="ECO:0000313" key="3">
    <source>
        <dbReference type="Proteomes" id="UP000316988"/>
    </source>
</evidence>
<evidence type="ECO:0000313" key="2">
    <source>
        <dbReference type="EMBL" id="TSD68418.1"/>
    </source>
</evidence>
<accession>A0A554SQ19</accession>
<gene>
    <name evidence="2" type="ORF">FNM00_02180</name>
</gene>
<comment type="caution">
    <text evidence="2">The sequence shown here is derived from an EMBL/GenBank/DDBJ whole genome shotgun (WGS) entry which is preliminary data.</text>
</comment>
<proteinExistence type="predicted"/>